<dbReference type="GO" id="GO:0005524">
    <property type="term" value="F:ATP binding"/>
    <property type="evidence" value="ECO:0007669"/>
    <property type="project" value="UniProtKB-KW"/>
</dbReference>
<dbReference type="InterPro" id="IPR027417">
    <property type="entry name" value="P-loop_NTPase"/>
</dbReference>
<keyword evidence="2" id="KW-0433">Leucine-rich repeat</keyword>
<evidence type="ECO:0000256" key="4">
    <source>
        <dbReference type="ARBA" id="ARBA00022741"/>
    </source>
</evidence>
<dbReference type="PANTHER" id="PTHR19338">
    <property type="entry name" value="TRANSLOCASE OF INNER MITOCHONDRIAL MEMBRANE 13 HOMOLOG"/>
    <property type="match status" value="1"/>
</dbReference>
<sequence>MAEIAVCLLVDQLSACISKDQQLLGSLRENAESTRDEMGHIRAFLRVADQKQQVDPQLEEWIKQVRDIAYDADCRSCDGQIYVLVGRAPADRWGSWLVQSISEGQQRYRDIYRTSESAPARSTWYDSRGDALLLEEAEVVGIKKQRKQLVECLSSTDTTSGLKVISVVGTGGLGKTTLVRKVYDDAVRLRFSTRVGDSFKLVQAP</sequence>
<dbReference type="Pfam" id="PF18052">
    <property type="entry name" value="Rx_N"/>
    <property type="match status" value="1"/>
</dbReference>
<dbReference type="GO" id="GO:0006952">
    <property type="term" value="P:defense response"/>
    <property type="evidence" value="ECO:0007669"/>
    <property type="project" value="UniProtKB-KW"/>
</dbReference>
<keyword evidence="3" id="KW-0677">Repeat</keyword>
<accession>A0AAW2T3A8</accession>
<evidence type="ECO:0000259" key="7">
    <source>
        <dbReference type="Pfam" id="PF00931"/>
    </source>
</evidence>
<dbReference type="GO" id="GO:0043531">
    <property type="term" value="F:ADP binding"/>
    <property type="evidence" value="ECO:0007669"/>
    <property type="project" value="InterPro"/>
</dbReference>
<dbReference type="Pfam" id="PF00931">
    <property type="entry name" value="NB-ARC"/>
    <property type="match status" value="1"/>
</dbReference>
<dbReference type="AlphaFoldDB" id="A0AAW2T3A8"/>
<evidence type="ECO:0000256" key="1">
    <source>
        <dbReference type="ARBA" id="ARBA00008894"/>
    </source>
</evidence>
<dbReference type="CDD" id="cd14798">
    <property type="entry name" value="RX-CC_like"/>
    <property type="match status" value="1"/>
</dbReference>
<dbReference type="EMBL" id="JACGWJ010000009">
    <property type="protein sequence ID" value="KAL0399253.1"/>
    <property type="molecule type" value="Genomic_DNA"/>
</dbReference>
<protein>
    <submittedName>
        <fullName evidence="9">Disease resistance protein Pik-2</fullName>
    </submittedName>
</protein>
<dbReference type="PANTHER" id="PTHR19338:SF32">
    <property type="entry name" value="OS06G0287500 PROTEIN"/>
    <property type="match status" value="1"/>
</dbReference>
<organism evidence="9">
    <name type="scientific">Sesamum radiatum</name>
    <name type="common">Black benniseed</name>
    <dbReference type="NCBI Taxonomy" id="300843"/>
    <lineage>
        <taxon>Eukaryota</taxon>
        <taxon>Viridiplantae</taxon>
        <taxon>Streptophyta</taxon>
        <taxon>Embryophyta</taxon>
        <taxon>Tracheophyta</taxon>
        <taxon>Spermatophyta</taxon>
        <taxon>Magnoliopsida</taxon>
        <taxon>eudicotyledons</taxon>
        <taxon>Gunneridae</taxon>
        <taxon>Pentapetalae</taxon>
        <taxon>asterids</taxon>
        <taxon>lamiids</taxon>
        <taxon>Lamiales</taxon>
        <taxon>Pedaliaceae</taxon>
        <taxon>Sesamum</taxon>
    </lineage>
</organism>
<evidence type="ECO:0000313" key="9">
    <source>
        <dbReference type="EMBL" id="KAL0399253.1"/>
    </source>
</evidence>
<evidence type="ECO:0000259" key="8">
    <source>
        <dbReference type="Pfam" id="PF18052"/>
    </source>
</evidence>
<dbReference type="InterPro" id="IPR041118">
    <property type="entry name" value="Rx_N"/>
</dbReference>
<dbReference type="Gene3D" id="1.20.5.4130">
    <property type="match status" value="1"/>
</dbReference>
<evidence type="ECO:0000256" key="6">
    <source>
        <dbReference type="ARBA" id="ARBA00022840"/>
    </source>
</evidence>
<evidence type="ECO:0000256" key="2">
    <source>
        <dbReference type="ARBA" id="ARBA00022614"/>
    </source>
</evidence>
<feature type="domain" description="NB-ARC" evidence="7">
    <location>
        <begin position="146"/>
        <end position="191"/>
    </location>
</feature>
<evidence type="ECO:0000256" key="5">
    <source>
        <dbReference type="ARBA" id="ARBA00022821"/>
    </source>
</evidence>
<dbReference type="SUPFAM" id="SSF52540">
    <property type="entry name" value="P-loop containing nucleoside triphosphate hydrolases"/>
    <property type="match status" value="1"/>
</dbReference>
<keyword evidence="6" id="KW-0067">ATP-binding</keyword>
<dbReference type="InterPro" id="IPR002182">
    <property type="entry name" value="NB-ARC"/>
</dbReference>
<dbReference type="InterPro" id="IPR038005">
    <property type="entry name" value="RX-like_CC"/>
</dbReference>
<reference evidence="9" key="1">
    <citation type="submission" date="2020-06" db="EMBL/GenBank/DDBJ databases">
        <authorList>
            <person name="Li T."/>
            <person name="Hu X."/>
            <person name="Zhang T."/>
            <person name="Song X."/>
            <person name="Zhang H."/>
            <person name="Dai N."/>
            <person name="Sheng W."/>
            <person name="Hou X."/>
            <person name="Wei L."/>
        </authorList>
    </citation>
    <scope>NUCLEOTIDE SEQUENCE</scope>
    <source>
        <strain evidence="9">G02</strain>
        <tissue evidence="9">Leaf</tissue>
    </source>
</reference>
<gene>
    <name evidence="9" type="ORF">Sradi_2268600</name>
</gene>
<proteinExistence type="inferred from homology"/>
<comment type="caution">
    <text evidence="9">The sequence shown here is derived from an EMBL/GenBank/DDBJ whole genome shotgun (WGS) entry which is preliminary data.</text>
</comment>
<evidence type="ECO:0000256" key="3">
    <source>
        <dbReference type="ARBA" id="ARBA00022737"/>
    </source>
</evidence>
<comment type="similarity">
    <text evidence="1">Belongs to the disease resistance NB-LRR family.</text>
</comment>
<dbReference type="Gene3D" id="3.40.50.300">
    <property type="entry name" value="P-loop containing nucleotide triphosphate hydrolases"/>
    <property type="match status" value="1"/>
</dbReference>
<keyword evidence="5" id="KW-0611">Plant defense</keyword>
<feature type="domain" description="Disease resistance N-terminal" evidence="8">
    <location>
        <begin position="5"/>
        <end position="73"/>
    </location>
</feature>
<reference evidence="9" key="2">
    <citation type="journal article" date="2024" name="Plant">
        <title>Genomic evolution and insights into agronomic trait innovations of Sesamum species.</title>
        <authorList>
            <person name="Miao H."/>
            <person name="Wang L."/>
            <person name="Qu L."/>
            <person name="Liu H."/>
            <person name="Sun Y."/>
            <person name="Le M."/>
            <person name="Wang Q."/>
            <person name="Wei S."/>
            <person name="Zheng Y."/>
            <person name="Lin W."/>
            <person name="Duan Y."/>
            <person name="Cao H."/>
            <person name="Xiong S."/>
            <person name="Wang X."/>
            <person name="Wei L."/>
            <person name="Li C."/>
            <person name="Ma Q."/>
            <person name="Ju M."/>
            <person name="Zhao R."/>
            <person name="Li G."/>
            <person name="Mu C."/>
            <person name="Tian Q."/>
            <person name="Mei H."/>
            <person name="Zhang T."/>
            <person name="Gao T."/>
            <person name="Zhang H."/>
        </authorList>
    </citation>
    <scope>NUCLEOTIDE SEQUENCE</scope>
    <source>
        <strain evidence="9">G02</strain>
    </source>
</reference>
<keyword evidence="4" id="KW-0547">Nucleotide-binding</keyword>
<name>A0AAW2T3A8_SESRA</name>